<dbReference type="GO" id="GO:0006950">
    <property type="term" value="P:response to stress"/>
    <property type="evidence" value="ECO:0007669"/>
    <property type="project" value="TreeGrafter"/>
</dbReference>
<evidence type="ECO:0000259" key="1">
    <source>
        <dbReference type="PROSITE" id="PS50995"/>
    </source>
</evidence>
<keyword evidence="2" id="KW-0238">DNA-binding</keyword>
<dbReference type="SUPFAM" id="SSF46785">
    <property type="entry name" value="Winged helix' DNA-binding domain"/>
    <property type="match status" value="1"/>
</dbReference>
<dbReference type="PRINTS" id="PR00598">
    <property type="entry name" value="HTHMARR"/>
</dbReference>
<feature type="domain" description="HTH marR-type" evidence="1">
    <location>
        <begin position="10"/>
        <end position="141"/>
    </location>
</feature>
<dbReference type="InterPro" id="IPR000835">
    <property type="entry name" value="HTH_MarR-typ"/>
</dbReference>
<keyword evidence="3" id="KW-1185">Reference proteome</keyword>
<gene>
    <name evidence="2" type="ORF">LX83_004391</name>
</gene>
<dbReference type="AlphaFoldDB" id="A0AAE3GJW3"/>
<dbReference type="Pfam" id="PF12802">
    <property type="entry name" value="MarR_2"/>
    <property type="match status" value="1"/>
</dbReference>
<dbReference type="Proteomes" id="UP001206128">
    <property type="component" value="Unassembled WGS sequence"/>
</dbReference>
<accession>A0AAE3GJW3</accession>
<dbReference type="RefSeq" id="WP_253774485.1">
    <property type="nucleotide sequence ID" value="NZ_JAMTCK010000010.1"/>
</dbReference>
<comment type="caution">
    <text evidence="2">The sequence shown here is derived from an EMBL/GenBank/DDBJ whole genome shotgun (WGS) entry which is preliminary data.</text>
</comment>
<dbReference type="PROSITE" id="PS50995">
    <property type="entry name" value="HTH_MARR_2"/>
    <property type="match status" value="1"/>
</dbReference>
<dbReference type="PANTHER" id="PTHR33164">
    <property type="entry name" value="TRANSCRIPTIONAL REGULATOR, MARR FAMILY"/>
    <property type="match status" value="1"/>
</dbReference>
<dbReference type="GO" id="GO:0003677">
    <property type="term" value="F:DNA binding"/>
    <property type="evidence" value="ECO:0007669"/>
    <property type="project" value="UniProtKB-KW"/>
</dbReference>
<sequence length="157" mass="16785">MDVDGHGSGRPDLNAALRRLRIELGILNDKVASAAGLNPRDLDLLDVVTHDGPCTPTQLAARTGVRAATLTGMLARLERDGWITRTPDRSDGRSVHITAAARIEQLTTLYATADARVGDLTAAFSQEEKTVIARFLNQVADAARLASDQLSPSDART</sequence>
<dbReference type="GO" id="GO:0003700">
    <property type="term" value="F:DNA-binding transcription factor activity"/>
    <property type="evidence" value="ECO:0007669"/>
    <property type="project" value="InterPro"/>
</dbReference>
<dbReference type="InterPro" id="IPR039422">
    <property type="entry name" value="MarR/SlyA-like"/>
</dbReference>
<protein>
    <submittedName>
        <fullName evidence="2">DNA-binding transcriptional regulator, MarR family</fullName>
    </submittedName>
</protein>
<reference evidence="2" key="1">
    <citation type="submission" date="2022-06" db="EMBL/GenBank/DDBJ databases">
        <title>Genomic Encyclopedia of Archaeal and Bacterial Type Strains, Phase II (KMG-II): from individual species to whole genera.</title>
        <authorList>
            <person name="Goeker M."/>
        </authorList>
    </citation>
    <scope>NUCLEOTIDE SEQUENCE</scope>
    <source>
        <strain evidence="2">DSM 43935</strain>
    </source>
</reference>
<dbReference type="InterPro" id="IPR036390">
    <property type="entry name" value="WH_DNA-bd_sf"/>
</dbReference>
<dbReference type="InterPro" id="IPR036388">
    <property type="entry name" value="WH-like_DNA-bd_sf"/>
</dbReference>
<dbReference type="PANTHER" id="PTHR33164:SF106">
    <property type="entry name" value="TRANSCRIPTIONAL REGULATORY PROTEIN"/>
    <property type="match status" value="1"/>
</dbReference>
<dbReference type="SMART" id="SM00347">
    <property type="entry name" value="HTH_MARR"/>
    <property type="match status" value="1"/>
</dbReference>
<dbReference type="EMBL" id="JAMTCK010000010">
    <property type="protein sequence ID" value="MCP2167518.1"/>
    <property type="molecule type" value="Genomic_DNA"/>
</dbReference>
<evidence type="ECO:0000313" key="2">
    <source>
        <dbReference type="EMBL" id="MCP2167518.1"/>
    </source>
</evidence>
<name>A0AAE3GJW3_9PSEU</name>
<proteinExistence type="predicted"/>
<organism evidence="2 3">
    <name type="scientific">Goodfellowiella coeruleoviolacea</name>
    <dbReference type="NCBI Taxonomy" id="334858"/>
    <lineage>
        <taxon>Bacteria</taxon>
        <taxon>Bacillati</taxon>
        <taxon>Actinomycetota</taxon>
        <taxon>Actinomycetes</taxon>
        <taxon>Pseudonocardiales</taxon>
        <taxon>Pseudonocardiaceae</taxon>
        <taxon>Goodfellowiella</taxon>
    </lineage>
</organism>
<evidence type="ECO:0000313" key="3">
    <source>
        <dbReference type="Proteomes" id="UP001206128"/>
    </source>
</evidence>
<dbReference type="Gene3D" id="1.10.10.10">
    <property type="entry name" value="Winged helix-like DNA-binding domain superfamily/Winged helix DNA-binding domain"/>
    <property type="match status" value="1"/>
</dbReference>